<evidence type="ECO:0000313" key="1">
    <source>
        <dbReference type="EMBL" id="RNL07147.1"/>
    </source>
</evidence>
<name>A0AAE8JYY2_XANVA</name>
<gene>
    <name evidence="1" type="ORF">C9386_01230</name>
</gene>
<comment type="caution">
    <text evidence="1">The sequence shown here is derived from an EMBL/GenBank/DDBJ whole genome shotgun (WGS) entry which is preliminary data.</text>
</comment>
<reference evidence="1 2" key="1">
    <citation type="submission" date="2018-03" db="EMBL/GenBank/DDBJ databases">
        <authorList>
            <person name="Wu G."/>
        </authorList>
    </citation>
    <scope>NUCLEOTIDE SEQUENCE [LARGE SCALE GENOMIC DNA]</scope>
    <source>
        <strain evidence="1 2">SAM-118</strain>
    </source>
</reference>
<evidence type="ECO:0000313" key="2">
    <source>
        <dbReference type="Proteomes" id="UP000284283"/>
    </source>
</evidence>
<protein>
    <submittedName>
        <fullName evidence="1">Uncharacterized protein</fullName>
    </submittedName>
</protein>
<proteinExistence type="predicted"/>
<dbReference type="KEGG" id="xva:C7V42_04930"/>
<accession>A0AAE8JYY2</accession>
<organism evidence="1 2">
    <name type="scientific">Xanthomonas vasicola pv. vasculorum</name>
    <dbReference type="NCBI Taxonomy" id="325776"/>
    <lineage>
        <taxon>Bacteria</taxon>
        <taxon>Pseudomonadati</taxon>
        <taxon>Pseudomonadota</taxon>
        <taxon>Gammaproteobacteria</taxon>
        <taxon>Lysobacterales</taxon>
        <taxon>Lysobacteraceae</taxon>
        <taxon>Xanthomonas</taxon>
    </lineage>
</organism>
<dbReference type="AlphaFoldDB" id="A0AAE8JYY2"/>
<dbReference type="EMBL" id="PYTT01000008">
    <property type="protein sequence ID" value="RNL07147.1"/>
    <property type="molecule type" value="Genomic_DNA"/>
</dbReference>
<sequence>MLIGCKVMSKKIISTFPWDGGKYQLFGYANDAASGFHATAYQNVATGEVVIAYRGTDPGLFSGETKSERAGHALTTLQDIAVDAKMVRDTLNTQKPAADAFTAEMIAKAAHRVFQRARYSLPATRWAAQSRK</sequence>
<dbReference type="Proteomes" id="UP000284283">
    <property type="component" value="Unassembled WGS sequence"/>
</dbReference>